<gene>
    <name evidence="1" type="ORF">PUN28_010829</name>
</gene>
<keyword evidence="2" id="KW-1185">Reference proteome</keyword>
<organism evidence="1 2">
    <name type="scientific">Cardiocondyla obscurior</name>
    <dbReference type="NCBI Taxonomy" id="286306"/>
    <lineage>
        <taxon>Eukaryota</taxon>
        <taxon>Metazoa</taxon>
        <taxon>Ecdysozoa</taxon>
        <taxon>Arthropoda</taxon>
        <taxon>Hexapoda</taxon>
        <taxon>Insecta</taxon>
        <taxon>Pterygota</taxon>
        <taxon>Neoptera</taxon>
        <taxon>Endopterygota</taxon>
        <taxon>Hymenoptera</taxon>
        <taxon>Apocrita</taxon>
        <taxon>Aculeata</taxon>
        <taxon>Formicoidea</taxon>
        <taxon>Formicidae</taxon>
        <taxon>Myrmicinae</taxon>
        <taxon>Cardiocondyla</taxon>
    </lineage>
</organism>
<reference evidence="1 2" key="1">
    <citation type="submission" date="2023-03" db="EMBL/GenBank/DDBJ databases">
        <title>High recombination rates correlate with genetic variation in Cardiocondyla obscurior ants.</title>
        <authorList>
            <person name="Errbii M."/>
        </authorList>
    </citation>
    <scope>NUCLEOTIDE SEQUENCE [LARGE SCALE GENOMIC DNA]</scope>
    <source>
        <strain evidence="1">Alpha-2009</strain>
        <tissue evidence="1">Whole body</tissue>
    </source>
</reference>
<comment type="caution">
    <text evidence="1">The sequence shown here is derived from an EMBL/GenBank/DDBJ whole genome shotgun (WGS) entry which is preliminary data.</text>
</comment>
<protein>
    <recommendedName>
        <fullName evidence="3">Ribosomal protein S14</fullName>
    </recommendedName>
</protein>
<dbReference type="AlphaFoldDB" id="A0AAW2FI01"/>
<evidence type="ECO:0008006" key="3">
    <source>
        <dbReference type="Google" id="ProtNLM"/>
    </source>
</evidence>
<name>A0AAW2FI01_9HYME</name>
<evidence type="ECO:0000313" key="1">
    <source>
        <dbReference type="EMBL" id="KAL0115581.1"/>
    </source>
</evidence>
<dbReference type="EMBL" id="JADYXP020000010">
    <property type="protein sequence ID" value="KAL0115581.1"/>
    <property type="molecule type" value="Genomic_DNA"/>
</dbReference>
<sequence>MKEAIFLGTTLRICLAEFTSLTGKFIIGINHLAFETSANNFCVIPEISRRGAKEGSIAEIFRLEERRRLALCSARYLRRAFKF</sequence>
<accession>A0AAW2FI01</accession>
<evidence type="ECO:0000313" key="2">
    <source>
        <dbReference type="Proteomes" id="UP001430953"/>
    </source>
</evidence>
<dbReference type="Proteomes" id="UP001430953">
    <property type="component" value="Unassembled WGS sequence"/>
</dbReference>
<proteinExistence type="predicted"/>